<evidence type="ECO:0000256" key="6">
    <source>
        <dbReference type="SAM" id="MobiDB-lite"/>
    </source>
</evidence>
<feature type="region of interest" description="Disordered" evidence="6">
    <location>
        <begin position="80"/>
        <end position="106"/>
    </location>
</feature>
<dbReference type="InterPro" id="IPR044810">
    <property type="entry name" value="WRKY_plant"/>
</dbReference>
<evidence type="ECO:0000256" key="1">
    <source>
        <dbReference type="ARBA" id="ARBA00004123"/>
    </source>
</evidence>
<dbReference type="Proteomes" id="UP001472677">
    <property type="component" value="Unassembled WGS sequence"/>
</dbReference>
<evidence type="ECO:0000256" key="5">
    <source>
        <dbReference type="ARBA" id="ARBA00023242"/>
    </source>
</evidence>
<evidence type="ECO:0000256" key="2">
    <source>
        <dbReference type="ARBA" id="ARBA00023015"/>
    </source>
</evidence>
<keyword evidence="2" id="KW-0805">Transcription regulation</keyword>
<gene>
    <name evidence="8" type="ORF">V6N12_061143</name>
</gene>
<dbReference type="PROSITE" id="PS50811">
    <property type="entry name" value="WRKY"/>
    <property type="match status" value="1"/>
</dbReference>
<evidence type="ECO:0000313" key="8">
    <source>
        <dbReference type="EMBL" id="KAK8548225.1"/>
    </source>
</evidence>
<keyword evidence="5" id="KW-0539">Nucleus</keyword>
<evidence type="ECO:0000259" key="7">
    <source>
        <dbReference type="PROSITE" id="PS50811"/>
    </source>
</evidence>
<dbReference type="EMBL" id="JBBPBM010000021">
    <property type="protein sequence ID" value="KAK8548225.1"/>
    <property type="molecule type" value="Genomic_DNA"/>
</dbReference>
<dbReference type="Gene3D" id="2.20.25.80">
    <property type="entry name" value="WRKY domain"/>
    <property type="match status" value="1"/>
</dbReference>
<sequence>MSWSWDTRKAIEELVQGREWTNQLRDLLSKSVGDESGLVGSEDLVIKICNTFSNTLSFLRNSNYNHYLNELCQKPKNNMSCDGRKSEDSGESIKSSPSASALALKDRRGSYKRRKCVASRTNISSALIDDGYAWRKYGQKKILNANHPRSYYRCTHKSEQGCEATKQVQKIQDDPPKYETIYSGHHTCKNALSPCHFFMDHNDSSKLISFSNQHDLPFFSSASKEDYKPASEITYYNGSSSSDYILSPFGPSAEMSVLSADHEGFSGEVDSVGDLDDFLSFNGMG</sequence>
<keyword evidence="9" id="KW-1185">Reference proteome</keyword>
<feature type="domain" description="WRKY" evidence="7">
    <location>
        <begin position="123"/>
        <end position="186"/>
    </location>
</feature>
<accession>A0ABR2DXV4</accession>
<organism evidence="8 9">
    <name type="scientific">Hibiscus sabdariffa</name>
    <name type="common">roselle</name>
    <dbReference type="NCBI Taxonomy" id="183260"/>
    <lineage>
        <taxon>Eukaryota</taxon>
        <taxon>Viridiplantae</taxon>
        <taxon>Streptophyta</taxon>
        <taxon>Embryophyta</taxon>
        <taxon>Tracheophyta</taxon>
        <taxon>Spermatophyta</taxon>
        <taxon>Magnoliopsida</taxon>
        <taxon>eudicotyledons</taxon>
        <taxon>Gunneridae</taxon>
        <taxon>Pentapetalae</taxon>
        <taxon>rosids</taxon>
        <taxon>malvids</taxon>
        <taxon>Malvales</taxon>
        <taxon>Malvaceae</taxon>
        <taxon>Malvoideae</taxon>
        <taxon>Hibiscus</taxon>
    </lineage>
</organism>
<dbReference type="PANTHER" id="PTHR31282">
    <property type="entry name" value="WRKY TRANSCRIPTION FACTOR 21-RELATED"/>
    <property type="match status" value="1"/>
</dbReference>
<reference evidence="8 9" key="1">
    <citation type="journal article" date="2024" name="G3 (Bethesda)">
        <title>Genome assembly of Hibiscus sabdariffa L. provides insights into metabolisms of medicinal natural products.</title>
        <authorList>
            <person name="Kim T."/>
        </authorList>
    </citation>
    <scope>NUCLEOTIDE SEQUENCE [LARGE SCALE GENOMIC DNA]</scope>
    <source>
        <strain evidence="8">TK-2024</strain>
        <tissue evidence="8">Old leaves</tissue>
    </source>
</reference>
<keyword evidence="4" id="KW-0804">Transcription</keyword>
<evidence type="ECO:0000256" key="3">
    <source>
        <dbReference type="ARBA" id="ARBA00023125"/>
    </source>
</evidence>
<protein>
    <recommendedName>
        <fullName evidence="7">WRKY domain-containing protein</fullName>
    </recommendedName>
</protein>
<proteinExistence type="predicted"/>
<dbReference type="Pfam" id="PF03106">
    <property type="entry name" value="WRKY"/>
    <property type="match status" value="1"/>
</dbReference>
<evidence type="ECO:0000256" key="4">
    <source>
        <dbReference type="ARBA" id="ARBA00023163"/>
    </source>
</evidence>
<comment type="caution">
    <text evidence="8">The sequence shown here is derived from an EMBL/GenBank/DDBJ whole genome shotgun (WGS) entry which is preliminary data.</text>
</comment>
<dbReference type="InterPro" id="IPR036576">
    <property type="entry name" value="WRKY_dom_sf"/>
</dbReference>
<dbReference type="InterPro" id="IPR003657">
    <property type="entry name" value="WRKY_dom"/>
</dbReference>
<comment type="subcellular location">
    <subcellularLocation>
        <location evidence="1">Nucleus</location>
    </subcellularLocation>
</comment>
<dbReference type="SMART" id="SM00774">
    <property type="entry name" value="WRKY"/>
    <property type="match status" value="1"/>
</dbReference>
<evidence type="ECO:0000313" key="9">
    <source>
        <dbReference type="Proteomes" id="UP001472677"/>
    </source>
</evidence>
<dbReference type="SUPFAM" id="SSF118290">
    <property type="entry name" value="WRKY DNA-binding domain"/>
    <property type="match status" value="1"/>
</dbReference>
<name>A0ABR2DXV4_9ROSI</name>
<feature type="compositionally biased region" description="Low complexity" evidence="6">
    <location>
        <begin position="92"/>
        <end position="103"/>
    </location>
</feature>
<keyword evidence="3" id="KW-0238">DNA-binding</keyword>